<comment type="cofactor">
    <cofactor evidence="2">
        <name>Mg(2+)</name>
        <dbReference type="ChEBI" id="CHEBI:18420"/>
    </cofactor>
</comment>
<name>A0A2M9FVX7_9PROT</name>
<comment type="caution">
    <text evidence="8">The sequence shown here is derived from an EMBL/GenBank/DDBJ whole genome shotgun (WGS) entry which is preliminary data.</text>
</comment>
<evidence type="ECO:0000256" key="6">
    <source>
        <dbReference type="ARBA" id="ARBA00023211"/>
    </source>
</evidence>
<keyword evidence="4 8" id="KW-0378">Hydrolase</keyword>
<evidence type="ECO:0000256" key="3">
    <source>
        <dbReference type="ARBA" id="ARBA00022723"/>
    </source>
</evidence>
<keyword evidence="5" id="KW-0460">Magnesium</keyword>
<dbReference type="GO" id="GO:0046872">
    <property type="term" value="F:metal ion binding"/>
    <property type="evidence" value="ECO:0007669"/>
    <property type="project" value="UniProtKB-KW"/>
</dbReference>
<evidence type="ECO:0000256" key="4">
    <source>
        <dbReference type="ARBA" id="ARBA00022801"/>
    </source>
</evidence>
<dbReference type="RefSeq" id="WP_109795317.1">
    <property type="nucleotide sequence ID" value="NZ_PHIG01000063.1"/>
</dbReference>
<dbReference type="InterPro" id="IPR000086">
    <property type="entry name" value="NUDIX_hydrolase_dom"/>
</dbReference>
<gene>
    <name evidence="8" type="ORF">CVT23_22090</name>
</gene>
<accession>A0A2M9FVX7</accession>
<keyword evidence="6" id="KW-0464">Manganese</keyword>
<dbReference type="PANTHER" id="PTHR12318">
    <property type="entry name" value="TESTOSTERONE-REGULATED PROTEIN RP2"/>
    <property type="match status" value="1"/>
</dbReference>
<dbReference type="CDD" id="cd18870">
    <property type="entry name" value="NUDIX_AcylCoAdiphos_Nudt19"/>
    <property type="match status" value="1"/>
</dbReference>
<dbReference type="InterPro" id="IPR039121">
    <property type="entry name" value="NUDT19"/>
</dbReference>
<protein>
    <submittedName>
        <fullName evidence="8">NUDIX hydrolase</fullName>
    </submittedName>
</protein>
<keyword evidence="3" id="KW-0479">Metal-binding</keyword>
<keyword evidence="9" id="KW-1185">Reference proteome</keyword>
<dbReference type="EMBL" id="PHIG01000063">
    <property type="protein sequence ID" value="PJK27604.1"/>
    <property type="molecule type" value="Genomic_DNA"/>
</dbReference>
<organism evidence="8 9">
    <name type="scientific">Minwuia thermotolerans</name>
    <dbReference type="NCBI Taxonomy" id="2056226"/>
    <lineage>
        <taxon>Bacteria</taxon>
        <taxon>Pseudomonadati</taxon>
        <taxon>Pseudomonadota</taxon>
        <taxon>Alphaproteobacteria</taxon>
        <taxon>Minwuiales</taxon>
        <taxon>Minwuiaceae</taxon>
        <taxon>Minwuia</taxon>
    </lineage>
</organism>
<dbReference type="OrthoDB" id="9805905at2"/>
<dbReference type="PROSITE" id="PS51462">
    <property type="entry name" value="NUDIX"/>
    <property type="match status" value="1"/>
</dbReference>
<evidence type="ECO:0000313" key="9">
    <source>
        <dbReference type="Proteomes" id="UP000229498"/>
    </source>
</evidence>
<dbReference type="AlphaFoldDB" id="A0A2M9FVX7"/>
<evidence type="ECO:0000256" key="5">
    <source>
        <dbReference type="ARBA" id="ARBA00022842"/>
    </source>
</evidence>
<dbReference type="InterPro" id="IPR015797">
    <property type="entry name" value="NUDIX_hydrolase-like_dom_sf"/>
</dbReference>
<dbReference type="Proteomes" id="UP000229498">
    <property type="component" value="Unassembled WGS sequence"/>
</dbReference>
<dbReference type="SUPFAM" id="SSF55811">
    <property type="entry name" value="Nudix"/>
    <property type="match status" value="1"/>
</dbReference>
<evidence type="ECO:0000313" key="8">
    <source>
        <dbReference type="EMBL" id="PJK27604.1"/>
    </source>
</evidence>
<proteinExistence type="predicted"/>
<reference evidence="8 9" key="1">
    <citation type="submission" date="2017-11" db="EMBL/GenBank/DDBJ databases">
        <title>Draft genome sequence of Rhizobiales bacterium SY3-13.</title>
        <authorList>
            <person name="Sun C."/>
        </authorList>
    </citation>
    <scope>NUCLEOTIDE SEQUENCE [LARGE SCALE GENOMIC DNA]</scope>
    <source>
        <strain evidence="8 9">SY3-13</strain>
    </source>
</reference>
<evidence type="ECO:0000256" key="2">
    <source>
        <dbReference type="ARBA" id="ARBA00001946"/>
    </source>
</evidence>
<dbReference type="PANTHER" id="PTHR12318:SF0">
    <property type="entry name" value="ACYL-COENZYME A DIPHOSPHATASE NUDT19"/>
    <property type="match status" value="1"/>
</dbReference>
<feature type="domain" description="Nudix hydrolase" evidence="7">
    <location>
        <begin position="10"/>
        <end position="187"/>
    </location>
</feature>
<evidence type="ECO:0000256" key="1">
    <source>
        <dbReference type="ARBA" id="ARBA00001936"/>
    </source>
</evidence>
<evidence type="ECO:0000259" key="7">
    <source>
        <dbReference type="PROSITE" id="PS51462"/>
    </source>
</evidence>
<comment type="cofactor">
    <cofactor evidence="1">
        <name>Mn(2+)</name>
        <dbReference type="ChEBI" id="CHEBI:29035"/>
    </cofactor>
</comment>
<dbReference type="GO" id="GO:0016818">
    <property type="term" value="F:hydrolase activity, acting on acid anhydrides, in phosphorus-containing anhydrides"/>
    <property type="evidence" value="ECO:0007669"/>
    <property type="project" value="InterPro"/>
</dbReference>
<sequence length="217" mass="24229">MSGQGMRPVRPRDAASLVILRGEGEDAEVLMGRRASRHRFMPHMYVFPGGRLDREDRMAEVLRDLPPKPKSRLTRQVGEDVARGLAVAAVRETWEETGFIFGELEGDRLKPDLSPLDYMARAITPPPSPIRFHARFFVADAAHAHGGPGTPLGGSGELLDLAFRPVREALTMPIADVTEFVLEELLRRLRGTSIEAIPIFSYQNNAPIIRYQHLDPE</sequence>
<dbReference type="Gene3D" id="3.90.79.10">
    <property type="entry name" value="Nucleoside Triphosphate Pyrophosphohydrolase"/>
    <property type="match status" value="2"/>
</dbReference>